<name>A0ABM6I5F9_9HYPH</name>
<evidence type="ECO:0000313" key="2">
    <source>
        <dbReference type="Proteomes" id="UP000188174"/>
    </source>
</evidence>
<sequence length="69" mass="7972">MPATGVVIMPDETLPYLESELADTVAYYVKQDLRHQGFFRRKMRNRWESTFSIHTAENQGMPVGTHKTS</sequence>
<keyword evidence="2" id="KW-1185">Reference proteome</keyword>
<evidence type="ECO:0000313" key="1">
    <source>
        <dbReference type="EMBL" id="AQQ05647.1"/>
    </source>
</evidence>
<dbReference type="Proteomes" id="UP000188174">
    <property type="component" value="Chromosome"/>
</dbReference>
<dbReference type="EMBL" id="CP019630">
    <property type="protein sequence ID" value="AQQ05647.1"/>
    <property type="molecule type" value="Genomic_DNA"/>
</dbReference>
<accession>A0ABM6I5F9</accession>
<protein>
    <submittedName>
        <fullName evidence="1">Uncharacterized protein</fullName>
    </submittedName>
</protein>
<proteinExistence type="predicted"/>
<reference evidence="1 2" key="1">
    <citation type="submission" date="2017-02" db="EMBL/GenBank/DDBJ databases">
        <authorList>
            <person name="Jeong S."/>
        </authorList>
    </citation>
    <scope>NUCLEOTIDE SEQUENCE [LARGE SCALE GENOMIC DNA]</scope>
    <source>
        <strain evidence="1 2">RMAR6-6</strain>
    </source>
</reference>
<organism evidence="1 2">
    <name type="scientific">Roseibium algicola</name>
    <dbReference type="NCBI Taxonomy" id="2857014"/>
    <lineage>
        <taxon>Bacteria</taxon>
        <taxon>Pseudomonadati</taxon>
        <taxon>Pseudomonadota</taxon>
        <taxon>Alphaproteobacteria</taxon>
        <taxon>Hyphomicrobiales</taxon>
        <taxon>Stappiaceae</taxon>
        <taxon>Roseibium</taxon>
    </lineage>
</organism>
<gene>
    <name evidence="1" type="ORF">B0E33_20465</name>
</gene>